<feature type="region of interest" description="Disordered" evidence="11">
    <location>
        <begin position="570"/>
        <end position="620"/>
    </location>
</feature>
<gene>
    <name evidence="14" type="primary">ARF8_0</name>
    <name evidence="14" type="ORF">Zm00014a_010751</name>
</gene>
<dbReference type="PANTHER" id="PTHR31384">
    <property type="entry name" value="AUXIN RESPONSE FACTOR 4-RELATED"/>
    <property type="match status" value="1"/>
</dbReference>
<evidence type="ECO:0000256" key="9">
    <source>
        <dbReference type="ARBA" id="ARBA00023294"/>
    </source>
</evidence>
<evidence type="ECO:0000256" key="11">
    <source>
        <dbReference type="SAM" id="MobiDB-lite"/>
    </source>
</evidence>
<evidence type="ECO:0000256" key="10">
    <source>
        <dbReference type="RuleBase" id="RU004561"/>
    </source>
</evidence>
<dbReference type="GO" id="GO:0003677">
    <property type="term" value="F:DNA binding"/>
    <property type="evidence" value="ECO:0007669"/>
    <property type="project" value="UniProtKB-KW"/>
</dbReference>
<dbReference type="EMBL" id="NCVQ01000006">
    <property type="protein sequence ID" value="PWZ21707.1"/>
    <property type="molecule type" value="Genomic_DNA"/>
</dbReference>
<dbReference type="InterPro" id="IPR044835">
    <property type="entry name" value="ARF_plant"/>
</dbReference>
<feature type="compositionally biased region" description="Polar residues" evidence="11">
    <location>
        <begin position="588"/>
        <end position="601"/>
    </location>
</feature>
<accession>A0A8J8Y8K1</accession>
<organism evidence="14">
    <name type="scientific">Zea mays</name>
    <name type="common">Maize</name>
    <dbReference type="NCBI Taxonomy" id="4577"/>
    <lineage>
        <taxon>Eukaryota</taxon>
        <taxon>Viridiplantae</taxon>
        <taxon>Streptophyta</taxon>
        <taxon>Embryophyta</taxon>
        <taxon>Tracheophyta</taxon>
        <taxon>Spermatophyta</taxon>
        <taxon>Magnoliopsida</taxon>
        <taxon>Liliopsida</taxon>
        <taxon>Poales</taxon>
        <taxon>Poaceae</taxon>
        <taxon>PACMAD clade</taxon>
        <taxon>Panicoideae</taxon>
        <taxon>Andropogonodae</taxon>
        <taxon>Andropogoneae</taxon>
        <taxon>Tripsacinae</taxon>
        <taxon>Zea</taxon>
    </lineage>
</organism>
<comment type="caution">
    <text evidence="14">The sequence shown here is derived from an EMBL/GenBank/DDBJ whole genome shotgun (WGS) entry which is preliminary data.</text>
</comment>
<feature type="domain" description="PB1" evidence="13">
    <location>
        <begin position="621"/>
        <end position="701"/>
    </location>
</feature>
<keyword evidence="6 10" id="KW-0238">DNA-binding</keyword>
<comment type="similarity">
    <text evidence="3 10">Belongs to the ARF family.</text>
</comment>
<dbReference type="GO" id="GO:0005634">
    <property type="term" value="C:nucleus"/>
    <property type="evidence" value="ECO:0007669"/>
    <property type="project" value="UniProtKB-SubCell"/>
</dbReference>
<keyword evidence="9 10" id="KW-0927">Auxin signaling pathway</keyword>
<dbReference type="Gene3D" id="2.30.30.1040">
    <property type="match status" value="1"/>
</dbReference>
<dbReference type="PROSITE" id="PS50863">
    <property type="entry name" value="B3"/>
    <property type="match status" value="1"/>
</dbReference>
<dbReference type="FunFam" id="2.40.330.10:FF:000001">
    <property type="entry name" value="Auxin response factor"/>
    <property type="match status" value="1"/>
</dbReference>
<keyword evidence="7 10" id="KW-0804">Transcription</keyword>
<dbReference type="FunFam" id="2.30.30.1040:FF:000002">
    <property type="entry name" value="Auxin response factor"/>
    <property type="match status" value="1"/>
</dbReference>
<dbReference type="Pfam" id="PF02362">
    <property type="entry name" value="B3"/>
    <property type="match status" value="1"/>
</dbReference>
<dbReference type="GO" id="GO:0006355">
    <property type="term" value="P:regulation of DNA-templated transcription"/>
    <property type="evidence" value="ECO:0007669"/>
    <property type="project" value="InterPro"/>
</dbReference>
<dbReference type="Proteomes" id="UP000251960">
    <property type="component" value="Chromosome 5"/>
</dbReference>
<dbReference type="InterPro" id="IPR015300">
    <property type="entry name" value="DNA-bd_pseudobarrel_sf"/>
</dbReference>
<dbReference type="SMART" id="SM01019">
    <property type="entry name" value="B3"/>
    <property type="match status" value="1"/>
</dbReference>
<evidence type="ECO:0000256" key="1">
    <source>
        <dbReference type="ARBA" id="ARBA00003182"/>
    </source>
</evidence>
<dbReference type="GO" id="GO:0007389">
    <property type="term" value="P:pattern specification process"/>
    <property type="evidence" value="ECO:0007669"/>
    <property type="project" value="UniProtKB-ARBA"/>
</dbReference>
<evidence type="ECO:0000259" key="12">
    <source>
        <dbReference type="PROSITE" id="PS50863"/>
    </source>
</evidence>
<dbReference type="SMR" id="A0A8J8Y8K1"/>
<dbReference type="Gene3D" id="3.10.20.90">
    <property type="entry name" value="Phosphatidylinositol 3-kinase Catalytic Subunit, Chain A, domain 1"/>
    <property type="match status" value="1"/>
</dbReference>
<sequence length="707" mass="75365">MITFADLTEPAAAGAERCVDRQLWLACAGSMCTVPLVGASVCYFPQGHAEHALGLDGAADLSAARVPALVPCRVTAVRYMADPDTDEVFARIRLVPLRGGEAHAGGLDDDVAAADEQEKPASFAKTLTQSDANNGGGFSVPRYCAETIFPRLDYAADPPVQNVVAKDVHGTAWKFRHIYRGTPRRHLLTTGWSTFVNQKKLIAGDSIVFLRGDSGDLHVGIRRAKRGFCGAGGGGGDEAPTPGWHHYAGLIRGNVSPCAAAKARGKVRPEDVAEAARLAAAGQSFEVVYYPRASTPEFCVRAAAVRAAMRVQWSPGMRFKMAFETEDSSRISWFMGTVAGVQVTDPIRWPQSPWRLLQVTWDEPDLLQNVKRVSPWLVELVSSMPAIHLASFSPPRKKPRIPAYPEFPFEGQLLNPAFPPSPLPHGQQHHHNFLHAHPPSFFPFPDGSAPAAIQGARHAQFVPSLSDLHLIHLQSSLLYPGLRRPDHVGPTIPIPSGISTDLTIGGAPARDGVPCALSVGASKQNPDAVKPAGLVLFGRTILTEHQMSLSSSGGATSPAATGNSSLCWTAEKGPNVSEGSGSGSGSGVIQNSPTGKNTSSERLPWFGDGSSQQASEPGLEPGQCKVFVESDTVGRNLDLSALGSFDELYGRLSEMFGVEGAEMRSRVLYRGATGEVRHAGDEPFSDFVKSARRITILTDAGSDNLGS</sequence>
<dbReference type="OrthoDB" id="632949at2759"/>
<reference evidence="14" key="1">
    <citation type="journal article" date="2018" name="Nat. Genet.">
        <title>Extensive intraspecific gene order and gene structural variations between Mo17 and other maize genomes.</title>
        <authorList>
            <person name="Sun S."/>
            <person name="Zhou Y."/>
            <person name="Chen J."/>
            <person name="Shi J."/>
            <person name="Zhao H."/>
            <person name="Zhao H."/>
            <person name="Song W."/>
            <person name="Zhang M."/>
            <person name="Cui Y."/>
            <person name="Dong X."/>
            <person name="Liu H."/>
            <person name="Ma X."/>
            <person name="Jiao Y."/>
            <person name="Wang B."/>
            <person name="Wei X."/>
            <person name="Stein J.C."/>
            <person name="Glaubitz J.C."/>
            <person name="Lu F."/>
            <person name="Yu G."/>
            <person name="Liang C."/>
            <person name="Fengler K."/>
            <person name="Li B."/>
            <person name="Rafalski A."/>
            <person name="Schnable P.S."/>
            <person name="Ware D.H."/>
            <person name="Buckler E.S."/>
            <person name="Lai J."/>
        </authorList>
    </citation>
    <scope>NUCLEOTIDE SEQUENCE [LARGE SCALE GENOMIC DNA]</scope>
    <source>
        <tissue evidence="14">Seedling</tissue>
    </source>
</reference>
<evidence type="ECO:0000256" key="2">
    <source>
        <dbReference type="ARBA" id="ARBA00004123"/>
    </source>
</evidence>
<dbReference type="GO" id="GO:0009734">
    <property type="term" value="P:auxin-activated signaling pathway"/>
    <property type="evidence" value="ECO:0007669"/>
    <property type="project" value="UniProtKB-KW"/>
</dbReference>
<dbReference type="PROSITE" id="PS51745">
    <property type="entry name" value="PB1"/>
    <property type="match status" value="1"/>
</dbReference>
<comment type="subunit">
    <text evidence="4 10">Homodimers and heterodimers.</text>
</comment>
<keyword evidence="8 10" id="KW-0539">Nucleus</keyword>
<dbReference type="InterPro" id="IPR003340">
    <property type="entry name" value="B3_DNA-bd"/>
</dbReference>
<proteinExistence type="inferred from homology"/>
<evidence type="ECO:0000256" key="3">
    <source>
        <dbReference type="ARBA" id="ARBA00007853"/>
    </source>
</evidence>
<evidence type="ECO:0000256" key="7">
    <source>
        <dbReference type="ARBA" id="ARBA00023163"/>
    </source>
</evidence>
<evidence type="ECO:0000313" key="14">
    <source>
        <dbReference type="EMBL" id="PWZ21707.1"/>
    </source>
</evidence>
<dbReference type="InterPro" id="IPR010525">
    <property type="entry name" value="ARF_dom"/>
</dbReference>
<dbReference type="AlphaFoldDB" id="A0A8J8Y8K1"/>
<dbReference type="Gene3D" id="2.40.330.10">
    <property type="entry name" value="DNA-binding pseudobarrel domain"/>
    <property type="match status" value="1"/>
</dbReference>
<dbReference type="Pfam" id="PF06507">
    <property type="entry name" value="ARF_AD"/>
    <property type="match status" value="1"/>
</dbReference>
<feature type="domain" description="TF-B3" evidence="12">
    <location>
        <begin position="123"/>
        <end position="225"/>
    </location>
</feature>
<dbReference type="CDD" id="cd10017">
    <property type="entry name" value="B3_DNA"/>
    <property type="match status" value="1"/>
</dbReference>
<evidence type="ECO:0000256" key="4">
    <source>
        <dbReference type="ARBA" id="ARBA00011726"/>
    </source>
</evidence>
<keyword evidence="5 10" id="KW-0805">Transcription regulation</keyword>
<dbReference type="SUPFAM" id="SSF101936">
    <property type="entry name" value="DNA-binding pseudobarrel domain"/>
    <property type="match status" value="1"/>
</dbReference>
<evidence type="ECO:0000259" key="13">
    <source>
        <dbReference type="PROSITE" id="PS51745"/>
    </source>
</evidence>
<dbReference type="GO" id="GO:0048829">
    <property type="term" value="P:root cap development"/>
    <property type="evidence" value="ECO:0007669"/>
    <property type="project" value="UniProtKB-ARBA"/>
</dbReference>
<comment type="function">
    <text evidence="1 10">Auxin response factors (ARFs) are transcriptional factors that bind specifically to the DNA sequence 5'-TGTCTC-3' found in the auxin-responsive promoter elements (AuxREs).</text>
</comment>
<evidence type="ECO:0000256" key="5">
    <source>
        <dbReference type="ARBA" id="ARBA00023015"/>
    </source>
</evidence>
<name>A0A8J8Y8K1_MAIZE</name>
<evidence type="ECO:0000256" key="6">
    <source>
        <dbReference type="ARBA" id="ARBA00023125"/>
    </source>
</evidence>
<protein>
    <recommendedName>
        <fullName evidence="10">Auxin response factor</fullName>
    </recommendedName>
</protein>
<evidence type="ECO:0000256" key="8">
    <source>
        <dbReference type="ARBA" id="ARBA00023242"/>
    </source>
</evidence>
<dbReference type="InterPro" id="IPR053793">
    <property type="entry name" value="PB1-like"/>
</dbReference>
<comment type="subcellular location">
    <subcellularLocation>
        <location evidence="2 10">Nucleus</location>
    </subcellularLocation>
</comment>
<dbReference type="PANTHER" id="PTHR31384:SF37">
    <property type="entry name" value="AUXIN RESPONSE FACTOR 8"/>
    <property type="match status" value="1"/>
</dbReference>
<dbReference type="GO" id="GO:0051301">
    <property type="term" value="P:cell division"/>
    <property type="evidence" value="ECO:0007669"/>
    <property type="project" value="UniProtKB-ARBA"/>
</dbReference>
<dbReference type="OMA" id="HGVAWNF"/>